<dbReference type="PANTHER" id="PTHR30204">
    <property type="entry name" value="REDOX-CYCLING DRUG-SENSING TRANSCRIPTIONAL ACTIVATOR SOXR"/>
    <property type="match status" value="1"/>
</dbReference>
<comment type="caution">
    <text evidence="6">The sequence shown here is derived from an EMBL/GenBank/DDBJ whole genome shotgun (WGS) entry which is preliminary data.</text>
</comment>
<dbReference type="Proteomes" id="UP000051166">
    <property type="component" value="Unassembled WGS sequence"/>
</dbReference>
<proteinExistence type="predicted"/>
<gene>
    <name evidence="6" type="ORF">FD50_GL002116</name>
</gene>
<dbReference type="InterPro" id="IPR009061">
    <property type="entry name" value="DNA-bd_dom_put_sf"/>
</dbReference>
<dbReference type="PATRIC" id="fig|1423801.4.peg.2163"/>
<dbReference type="Pfam" id="PF13411">
    <property type="entry name" value="MerR_1"/>
    <property type="match status" value="1"/>
</dbReference>
<dbReference type="CDD" id="cd01105">
    <property type="entry name" value="HTH_GlnR-like"/>
    <property type="match status" value="1"/>
</dbReference>
<evidence type="ECO:0000256" key="2">
    <source>
        <dbReference type="ARBA" id="ARBA00023015"/>
    </source>
</evidence>
<keyword evidence="1" id="KW-0678">Repressor</keyword>
<keyword evidence="3" id="KW-0238">DNA-binding</keyword>
<dbReference type="GO" id="GO:0003700">
    <property type="term" value="F:DNA-binding transcription factor activity"/>
    <property type="evidence" value="ECO:0007669"/>
    <property type="project" value="InterPro"/>
</dbReference>
<evidence type="ECO:0000256" key="4">
    <source>
        <dbReference type="ARBA" id="ARBA00023163"/>
    </source>
</evidence>
<name>A0A0R1UUJ9_9LACO</name>
<protein>
    <submittedName>
        <fullName evidence="6">MerR family transcriptional regulator</fullName>
    </submittedName>
</protein>
<feature type="domain" description="HTH merR-type" evidence="5">
    <location>
        <begin position="19"/>
        <end position="85"/>
    </location>
</feature>
<evidence type="ECO:0000259" key="5">
    <source>
        <dbReference type="PROSITE" id="PS50937"/>
    </source>
</evidence>
<dbReference type="InterPro" id="IPR000551">
    <property type="entry name" value="MerR-type_HTH_dom"/>
</dbReference>
<dbReference type="EMBL" id="AZFQ01000055">
    <property type="protein sequence ID" value="KRL96833.1"/>
    <property type="molecule type" value="Genomic_DNA"/>
</dbReference>
<dbReference type="AlphaFoldDB" id="A0A0R1UUJ9"/>
<dbReference type="SUPFAM" id="SSF46955">
    <property type="entry name" value="Putative DNA-binding domain"/>
    <property type="match status" value="1"/>
</dbReference>
<evidence type="ECO:0000256" key="3">
    <source>
        <dbReference type="ARBA" id="ARBA00023125"/>
    </source>
</evidence>
<dbReference type="InterPro" id="IPR047057">
    <property type="entry name" value="MerR_fam"/>
</dbReference>
<dbReference type="PROSITE" id="PS50937">
    <property type="entry name" value="HTH_MERR_2"/>
    <property type="match status" value="1"/>
</dbReference>
<keyword evidence="7" id="KW-1185">Reference proteome</keyword>
<dbReference type="Gene3D" id="1.10.1660.10">
    <property type="match status" value="1"/>
</dbReference>
<dbReference type="GO" id="GO:0003677">
    <property type="term" value="F:DNA binding"/>
    <property type="evidence" value="ECO:0007669"/>
    <property type="project" value="UniProtKB-KW"/>
</dbReference>
<dbReference type="SMART" id="SM00422">
    <property type="entry name" value="HTH_MERR"/>
    <property type="match status" value="1"/>
</dbReference>
<sequence length="146" mass="16688">MEQMLGDKFSLKADLIIGIGDLSNLTGVSARQLRYWEEKKYIESVTDGKSSARKYKFEMFYKVRAIKLLLDEGLTLAKAAEQAEQQRQKVEICKKFVNAVFTDVVIEDPEKVLGKIMMGYLDEDQKRKVVGIVAEGRSYIEVQTKK</sequence>
<accession>A0A0R1UUJ9</accession>
<keyword evidence="2" id="KW-0805">Transcription regulation</keyword>
<reference evidence="6 7" key="1">
    <citation type="journal article" date="2015" name="Genome Announc.">
        <title>Expanding the biotechnology potential of lactobacilli through comparative genomics of 213 strains and associated genera.</title>
        <authorList>
            <person name="Sun Z."/>
            <person name="Harris H.M."/>
            <person name="McCann A."/>
            <person name="Guo C."/>
            <person name="Argimon S."/>
            <person name="Zhang W."/>
            <person name="Yang X."/>
            <person name="Jeffery I.B."/>
            <person name="Cooney J.C."/>
            <person name="Kagawa T.F."/>
            <person name="Liu W."/>
            <person name="Song Y."/>
            <person name="Salvetti E."/>
            <person name="Wrobel A."/>
            <person name="Rasinkangas P."/>
            <person name="Parkhill J."/>
            <person name="Rea M.C."/>
            <person name="O'Sullivan O."/>
            <person name="Ritari J."/>
            <person name="Douillard F.P."/>
            <person name="Paul Ross R."/>
            <person name="Yang R."/>
            <person name="Briner A.E."/>
            <person name="Felis G.E."/>
            <person name="de Vos W.M."/>
            <person name="Barrangou R."/>
            <person name="Klaenhammer T.R."/>
            <person name="Caufield P.W."/>
            <person name="Cui Y."/>
            <person name="Zhang H."/>
            <person name="O'Toole P.W."/>
        </authorList>
    </citation>
    <scope>NUCLEOTIDE SEQUENCE [LARGE SCALE GENOMIC DNA]</scope>
    <source>
        <strain evidence="6 7">DSM 16230</strain>
    </source>
</reference>
<evidence type="ECO:0000313" key="6">
    <source>
        <dbReference type="EMBL" id="KRL96833.1"/>
    </source>
</evidence>
<dbReference type="STRING" id="1423801.FD50_GL002116"/>
<organism evidence="6 7">
    <name type="scientific">Liquorilactobacillus satsumensis DSM 16230 = JCM 12392</name>
    <dbReference type="NCBI Taxonomy" id="1423801"/>
    <lineage>
        <taxon>Bacteria</taxon>
        <taxon>Bacillati</taxon>
        <taxon>Bacillota</taxon>
        <taxon>Bacilli</taxon>
        <taxon>Lactobacillales</taxon>
        <taxon>Lactobacillaceae</taxon>
        <taxon>Liquorilactobacillus</taxon>
    </lineage>
</organism>
<evidence type="ECO:0000256" key="1">
    <source>
        <dbReference type="ARBA" id="ARBA00022491"/>
    </source>
</evidence>
<keyword evidence="4" id="KW-0804">Transcription</keyword>
<dbReference type="PANTHER" id="PTHR30204:SF69">
    <property type="entry name" value="MERR-FAMILY TRANSCRIPTIONAL REGULATOR"/>
    <property type="match status" value="1"/>
</dbReference>
<evidence type="ECO:0000313" key="7">
    <source>
        <dbReference type="Proteomes" id="UP000051166"/>
    </source>
</evidence>